<sequence length="123" mass="12263">MTLRVPGPSTRAAGERPSRGRHRVTAVGLALAAWTLLGGAVPGSAVAERSLVTVIDNSGADSIVEIDRTADLLIGHGSAGSDHDGSTALVPGLLGTAKTVPASPDEASPDAEEAEETGEGGEE</sequence>
<evidence type="ECO:0000313" key="3">
    <source>
        <dbReference type="Proteomes" id="UP001595975"/>
    </source>
</evidence>
<feature type="region of interest" description="Disordered" evidence="1">
    <location>
        <begin position="96"/>
        <end position="123"/>
    </location>
</feature>
<dbReference type="EMBL" id="JBHSOF010000005">
    <property type="protein sequence ID" value="MFC5662707.1"/>
    <property type="molecule type" value="Genomic_DNA"/>
</dbReference>
<comment type="caution">
    <text evidence="2">The sequence shown here is derived from an EMBL/GenBank/DDBJ whole genome shotgun (WGS) entry which is preliminary data.</text>
</comment>
<proteinExistence type="predicted"/>
<reference evidence="3" key="1">
    <citation type="journal article" date="2019" name="Int. J. Syst. Evol. Microbiol.">
        <title>The Global Catalogue of Microorganisms (GCM) 10K type strain sequencing project: providing services to taxonomists for standard genome sequencing and annotation.</title>
        <authorList>
            <consortium name="The Broad Institute Genomics Platform"/>
            <consortium name="The Broad Institute Genome Sequencing Center for Infectious Disease"/>
            <person name="Wu L."/>
            <person name="Ma J."/>
        </authorList>
    </citation>
    <scope>NUCLEOTIDE SEQUENCE [LARGE SCALE GENOMIC DNA]</scope>
    <source>
        <strain evidence="3">CGMCC 4.1437</strain>
    </source>
</reference>
<gene>
    <name evidence="2" type="ORF">ACFP3U_06875</name>
</gene>
<accession>A0ABW0WWN5</accession>
<dbReference type="RefSeq" id="WP_380224316.1">
    <property type="nucleotide sequence ID" value="NZ_JBHSOF010000005.1"/>
</dbReference>
<organism evidence="2 3">
    <name type="scientific">Kitasatospora misakiensis</name>
    <dbReference type="NCBI Taxonomy" id="67330"/>
    <lineage>
        <taxon>Bacteria</taxon>
        <taxon>Bacillati</taxon>
        <taxon>Actinomycetota</taxon>
        <taxon>Actinomycetes</taxon>
        <taxon>Kitasatosporales</taxon>
        <taxon>Streptomycetaceae</taxon>
        <taxon>Kitasatospora</taxon>
    </lineage>
</organism>
<name>A0ABW0WWN5_9ACTN</name>
<evidence type="ECO:0000313" key="2">
    <source>
        <dbReference type="EMBL" id="MFC5662707.1"/>
    </source>
</evidence>
<protein>
    <submittedName>
        <fullName evidence="2">Uncharacterized protein</fullName>
    </submittedName>
</protein>
<dbReference type="Proteomes" id="UP001595975">
    <property type="component" value="Unassembled WGS sequence"/>
</dbReference>
<feature type="compositionally biased region" description="Acidic residues" evidence="1">
    <location>
        <begin position="107"/>
        <end position="123"/>
    </location>
</feature>
<keyword evidence="3" id="KW-1185">Reference proteome</keyword>
<feature type="region of interest" description="Disordered" evidence="1">
    <location>
        <begin position="1"/>
        <end position="22"/>
    </location>
</feature>
<evidence type="ECO:0000256" key="1">
    <source>
        <dbReference type="SAM" id="MobiDB-lite"/>
    </source>
</evidence>